<dbReference type="EMBL" id="FYEK01000075">
    <property type="protein sequence ID" value="SNB74894.1"/>
    <property type="molecule type" value="Genomic_DNA"/>
</dbReference>
<feature type="transmembrane region" description="Helical" evidence="1">
    <location>
        <begin position="467"/>
        <end position="486"/>
    </location>
</feature>
<proteinExistence type="predicted"/>
<organism evidence="2 3">
    <name type="scientific">Thermoflexus hugenholtzii JAD2</name>
    <dbReference type="NCBI Taxonomy" id="877466"/>
    <lineage>
        <taxon>Bacteria</taxon>
        <taxon>Bacillati</taxon>
        <taxon>Chloroflexota</taxon>
        <taxon>Thermoflexia</taxon>
        <taxon>Thermoflexales</taxon>
        <taxon>Thermoflexaceae</taxon>
        <taxon>Thermoflexus</taxon>
    </lineage>
</organism>
<feature type="transmembrane region" description="Helical" evidence="1">
    <location>
        <begin position="541"/>
        <end position="560"/>
    </location>
</feature>
<dbReference type="InParanoid" id="A0A212RQU0"/>
<dbReference type="OrthoDB" id="3524974at2"/>
<sequence>MSGDRLAREGFDLAFRISGHALAHSVVLLSVPLLLLNDHLLKARFPSFWTGKLSDFAGLFFFPFLVIPALALALGPLRLSPSRLADLGFGLTALSFAALKFSPPLNAAIATIVSALLGRPAVFALDPSDGIALIALIPSRWLWKRTARKVQVGQDAPPRWAWVAWILAMIASLATPPCPPELLVRRILVWRDHVYAGLTSVGSGHPTWVVSADGGETWQRMEGLPLWLQQEPVTLDWPIVRCRADQPSVCYRIPGPGRVEASTDGGQTWRTAWAPPWGRESFRKRLLSMFPIGCMKQIIDEGPYDLTFDPEGNRWLVALGTEGILILSPDRPWRIQDIQISGFGGFHITHTPYAAENLVGAAQITMTESYATVALALLFYQVQSYRAIARLRSAIGSAVRFSAPTPRRRSRAWIIFLIGIGLPIAIFFLSGLSMGLLPERTLEAIAPVFLKLIFLVLFILLSSGPPFLPLNTISLLLIIVSIILIWRLRRKWRALRESAPRPEAIRAVHREIVLAALGISPGAWAPFVAWAMGWIPLYEMALVGAILIAVSATIGSALRIRRWQKLLQSTNEPPKG</sequence>
<evidence type="ECO:0000313" key="2">
    <source>
        <dbReference type="EMBL" id="SNB74894.1"/>
    </source>
</evidence>
<feature type="transmembrane region" description="Helical" evidence="1">
    <location>
        <begin position="56"/>
        <end position="77"/>
    </location>
</feature>
<dbReference type="InterPro" id="IPR015943">
    <property type="entry name" value="WD40/YVTN_repeat-like_dom_sf"/>
</dbReference>
<evidence type="ECO:0000256" key="1">
    <source>
        <dbReference type="SAM" id="Phobius"/>
    </source>
</evidence>
<accession>A0A212RQU0</accession>
<dbReference type="RefSeq" id="WP_088572349.1">
    <property type="nucleotide sequence ID" value="NZ_FYEK01000075.1"/>
</dbReference>
<keyword evidence="1" id="KW-0472">Membrane</keyword>
<evidence type="ECO:0000313" key="3">
    <source>
        <dbReference type="Proteomes" id="UP000197025"/>
    </source>
</evidence>
<dbReference type="Proteomes" id="UP000197025">
    <property type="component" value="Unassembled WGS sequence"/>
</dbReference>
<gene>
    <name evidence="2" type="ORF">SAMN02746019_00018260</name>
</gene>
<dbReference type="Gene3D" id="2.130.10.10">
    <property type="entry name" value="YVTN repeat-like/Quinoprotein amine dehydrogenase"/>
    <property type="match status" value="1"/>
</dbReference>
<feature type="transmembrane region" description="Helical" evidence="1">
    <location>
        <begin position="412"/>
        <end position="432"/>
    </location>
</feature>
<feature type="transmembrane region" description="Helical" evidence="1">
    <location>
        <begin position="512"/>
        <end position="535"/>
    </location>
</feature>
<keyword evidence="3" id="KW-1185">Reference proteome</keyword>
<feature type="transmembrane region" description="Helical" evidence="1">
    <location>
        <begin position="13"/>
        <end position="36"/>
    </location>
</feature>
<name>A0A212RQU0_9CHLR</name>
<reference evidence="3" key="1">
    <citation type="submission" date="2017-06" db="EMBL/GenBank/DDBJ databases">
        <authorList>
            <person name="Varghese N."/>
            <person name="Submissions S."/>
        </authorList>
    </citation>
    <scope>NUCLEOTIDE SEQUENCE [LARGE SCALE GENOMIC DNA]</scope>
    <source>
        <strain evidence="3">JAD2</strain>
    </source>
</reference>
<keyword evidence="1" id="KW-1133">Transmembrane helix</keyword>
<protein>
    <submittedName>
        <fullName evidence="2">Uncharacterized protein</fullName>
    </submittedName>
</protein>
<dbReference type="AlphaFoldDB" id="A0A212RQU0"/>
<keyword evidence="1" id="KW-0812">Transmembrane</keyword>
<dbReference type="SUPFAM" id="SSF110296">
    <property type="entry name" value="Oligoxyloglucan reducing end-specific cellobiohydrolase"/>
    <property type="match status" value="1"/>
</dbReference>
<dbReference type="CDD" id="cd15482">
    <property type="entry name" value="Sialidase_non-viral"/>
    <property type="match status" value="1"/>
</dbReference>